<dbReference type="PANTHER" id="PTHR43833">
    <property type="entry name" value="POTASSIUM CHANNEL PROTEIN 2-RELATED-RELATED"/>
    <property type="match status" value="1"/>
</dbReference>
<proteinExistence type="predicted"/>
<feature type="domain" description="RCK N-terminal" evidence="2">
    <location>
        <begin position="4"/>
        <end position="130"/>
    </location>
</feature>
<evidence type="ECO:0000313" key="5">
    <source>
        <dbReference type="Proteomes" id="UP000619260"/>
    </source>
</evidence>
<dbReference type="Gene3D" id="3.40.50.720">
    <property type="entry name" value="NAD(P)-binding Rossmann-like Domain"/>
    <property type="match status" value="2"/>
</dbReference>
<dbReference type="SUPFAM" id="SSF116726">
    <property type="entry name" value="TrkA C-terminal domain-like"/>
    <property type="match status" value="1"/>
</dbReference>
<feature type="transmembrane region" description="Helical" evidence="1">
    <location>
        <begin position="239"/>
        <end position="260"/>
    </location>
</feature>
<comment type="caution">
    <text evidence="4">The sequence shown here is derived from an EMBL/GenBank/DDBJ whole genome shotgun (WGS) entry which is preliminary data.</text>
</comment>
<dbReference type="PROSITE" id="PS51201">
    <property type="entry name" value="RCK_N"/>
    <property type="match status" value="2"/>
</dbReference>
<accession>A0A8J4DVX5</accession>
<dbReference type="Pfam" id="PF02254">
    <property type="entry name" value="TrkA_N"/>
    <property type="match status" value="2"/>
</dbReference>
<dbReference type="InterPro" id="IPR036291">
    <property type="entry name" value="NAD(P)-bd_dom_sf"/>
</dbReference>
<dbReference type="PANTHER" id="PTHR43833:SF11">
    <property type="entry name" value="VOLTAGE-GATED POTASSIUM CHANNEL KCH"/>
    <property type="match status" value="1"/>
</dbReference>
<dbReference type="InterPro" id="IPR003148">
    <property type="entry name" value="RCK_N"/>
</dbReference>
<sequence>MPIAGHLVVCGDEPLAHRLVEELVTRYRRHVTVILPSRRRNHGPQIARLPNVRIVEADRLDVEAFRRARVAGAESVAFVGQDDVGNIHAALQAQELNPRVHLVIRMFNLSLGLGIRNLFRDCSVISDAAMAAPAFVAAALGEVAPVHVRRPGRTLFVADPADVPPDRVICALSSHEGGRTVLLPRDPAGADLVLAMAEGRDGYVEHLATPDVPGRFRRWLRRQRANPFRAVRVLFARKLALVAVGLVAVLFVGTGILTSVNHLPWYDAAYVTLLTALGGAEPDTAASTVVKITQTVLTVVSIALIPVLTGAVVEAVVNARLAIALGRLREPMSGHVVVVGLGNVGTRVIRDLHTRGVPVVAIDRVGTARGAQLARSLDIPVVVGDASRAETLRAASVQSARALVVLSTDDVVNLEAAITGRELNPAVRVVLRLFDGDFADRVERAFSIDVSRSVSYLAAPSFAAAMLRREVIGAIPVDRRVLLIAEIPVCRESTVDGGTVATVHDLGGVRVIAVKNGLHQQWSPALSTVLSAGEELVVVATRDGLGRVVEATT</sequence>
<reference evidence="4" key="1">
    <citation type="submission" date="2021-01" db="EMBL/GenBank/DDBJ databases">
        <title>Whole genome shotgun sequence of Virgisporangium aliadipatigenens NBRC 105644.</title>
        <authorList>
            <person name="Komaki H."/>
            <person name="Tamura T."/>
        </authorList>
    </citation>
    <scope>NUCLEOTIDE SEQUENCE</scope>
    <source>
        <strain evidence="4">NBRC 105644</strain>
    </source>
</reference>
<dbReference type="GO" id="GO:0006813">
    <property type="term" value="P:potassium ion transport"/>
    <property type="evidence" value="ECO:0007669"/>
    <property type="project" value="InterPro"/>
</dbReference>
<organism evidence="4 5">
    <name type="scientific">Virgisporangium aliadipatigenens</name>
    <dbReference type="NCBI Taxonomy" id="741659"/>
    <lineage>
        <taxon>Bacteria</taxon>
        <taxon>Bacillati</taxon>
        <taxon>Actinomycetota</taxon>
        <taxon>Actinomycetes</taxon>
        <taxon>Micromonosporales</taxon>
        <taxon>Micromonosporaceae</taxon>
        <taxon>Virgisporangium</taxon>
    </lineage>
</organism>
<protein>
    <submittedName>
        <fullName evidence="4">Potassium transporter TrkA</fullName>
    </submittedName>
</protein>
<dbReference type="GO" id="GO:0008324">
    <property type="term" value="F:monoatomic cation transmembrane transporter activity"/>
    <property type="evidence" value="ECO:0007669"/>
    <property type="project" value="InterPro"/>
</dbReference>
<dbReference type="PROSITE" id="PS51202">
    <property type="entry name" value="RCK_C"/>
    <property type="match status" value="1"/>
</dbReference>
<keyword evidence="1" id="KW-0812">Transmembrane</keyword>
<name>A0A8J4DVX5_9ACTN</name>
<dbReference type="SUPFAM" id="SSF51735">
    <property type="entry name" value="NAD(P)-binding Rossmann-fold domains"/>
    <property type="match status" value="2"/>
</dbReference>
<dbReference type="InterPro" id="IPR050721">
    <property type="entry name" value="Trk_Ktr_HKT_K-transport"/>
</dbReference>
<feature type="transmembrane region" description="Helical" evidence="1">
    <location>
        <begin position="296"/>
        <end position="317"/>
    </location>
</feature>
<keyword evidence="1" id="KW-1133">Transmembrane helix</keyword>
<dbReference type="InterPro" id="IPR006037">
    <property type="entry name" value="RCK_C"/>
</dbReference>
<feature type="domain" description="RCK N-terminal" evidence="2">
    <location>
        <begin position="333"/>
        <end position="452"/>
    </location>
</feature>
<evidence type="ECO:0000256" key="1">
    <source>
        <dbReference type="SAM" id="Phobius"/>
    </source>
</evidence>
<feature type="domain" description="RCK C-terminal" evidence="3">
    <location>
        <begin position="472"/>
        <end position="553"/>
    </location>
</feature>
<dbReference type="Proteomes" id="UP000619260">
    <property type="component" value="Unassembled WGS sequence"/>
</dbReference>
<dbReference type="AlphaFoldDB" id="A0A8J4DVX5"/>
<evidence type="ECO:0000313" key="4">
    <source>
        <dbReference type="EMBL" id="GIJ51613.1"/>
    </source>
</evidence>
<evidence type="ECO:0000259" key="3">
    <source>
        <dbReference type="PROSITE" id="PS51202"/>
    </source>
</evidence>
<gene>
    <name evidence="4" type="ORF">Val02_84990</name>
</gene>
<dbReference type="EMBL" id="BOPF01000051">
    <property type="protein sequence ID" value="GIJ51613.1"/>
    <property type="molecule type" value="Genomic_DNA"/>
</dbReference>
<dbReference type="InterPro" id="IPR036721">
    <property type="entry name" value="RCK_C_sf"/>
</dbReference>
<keyword evidence="1" id="KW-0472">Membrane</keyword>
<keyword evidence="5" id="KW-1185">Reference proteome</keyword>
<evidence type="ECO:0000259" key="2">
    <source>
        <dbReference type="PROSITE" id="PS51201"/>
    </source>
</evidence>